<dbReference type="Proteomes" id="UP000027446">
    <property type="component" value="Unassembled WGS sequence"/>
</dbReference>
<sequence>MPGNQITVHELKSHRYVILGPADLTATTLADTDTFAAFNEVQMRILQRQCLDFIKRDIPLMRRLPSWTLLAE</sequence>
<reference evidence="1 2" key="1">
    <citation type="journal article" date="2014" name="Antonie Van Leeuwenhoek">
        <title>Hyphomonas beringensis sp. nov. and Hyphomonas chukchiensis sp. nov., isolated from surface seawater of the Bering Sea and Chukchi Sea.</title>
        <authorList>
            <person name="Li C."/>
            <person name="Lai Q."/>
            <person name="Li G."/>
            <person name="Dong C."/>
            <person name="Wang J."/>
            <person name="Liao Y."/>
            <person name="Shao Z."/>
        </authorList>
    </citation>
    <scope>NUCLEOTIDE SEQUENCE [LARGE SCALE GENOMIC DNA]</scope>
    <source>
        <strain evidence="1 2">MHS-3</strain>
    </source>
</reference>
<evidence type="ECO:0000313" key="1">
    <source>
        <dbReference type="EMBL" id="KCZ85564.1"/>
    </source>
</evidence>
<accession>A0A069E6F9</accession>
<name>A0A069E6F9_9PROT</name>
<organism evidence="1 2">
    <name type="scientific">Hyphomonas adhaerens MHS-3</name>
    <dbReference type="NCBI Taxonomy" id="1280949"/>
    <lineage>
        <taxon>Bacteria</taxon>
        <taxon>Pseudomonadati</taxon>
        <taxon>Pseudomonadota</taxon>
        <taxon>Alphaproteobacteria</taxon>
        <taxon>Hyphomonadales</taxon>
        <taxon>Hyphomonadaceae</taxon>
        <taxon>Hyphomonas</taxon>
    </lineage>
</organism>
<gene>
    <name evidence="1" type="ORF">HAD_07765</name>
</gene>
<evidence type="ECO:0000313" key="2">
    <source>
        <dbReference type="Proteomes" id="UP000027446"/>
    </source>
</evidence>
<comment type="caution">
    <text evidence="1">The sequence shown here is derived from an EMBL/GenBank/DDBJ whole genome shotgun (WGS) entry which is preliminary data.</text>
</comment>
<dbReference type="AlphaFoldDB" id="A0A069E6F9"/>
<proteinExistence type="predicted"/>
<dbReference type="EMBL" id="ARYH01000001">
    <property type="protein sequence ID" value="KCZ85564.1"/>
    <property type="molecule type" value="Genomic_DNA"/>
</dbReference>
<keyword evidence="2" id="KW-1185">Reference proteome</keyword>
<protein>
    <submittedName>
        <fullName evidence="1">Uncharacterized protein</fullName>
    </submittedName>
</protein>